<organism evidence="2 3">
    <name type="scientific">Indibacter alkaliphilus (strain CCUG 57479 / KCTC 22604 / LW1)</name>
    <dbReference type="NCBI Taxonomy" id="1189612"/>
    <lineage>
        <taxon>Bacteria</taxon>
        <taxon>Pseudomonadati</taxon>
        <taxon>Bacteroidota</taxon>
        <taxon>Cytophagia</taxon>
        <taxon>Cytophagales</taxon>
        <taxon>Cyclobacteriaceae</taxon>
    </lineage>
</organism>
<keyword evidence="1" id="KW-0812">Transmembrane</keyword>
<evidence type="ECO:0000313" key="2">
    <source>
        <dbReference type="EMBL" id="EPA00005.1"/>
    </source>
</evidence>
<dbReference type="AlphaFoldDB" id="S2DLM6"/>
<keyword evidence="1" id="KW-0472">Membrane</keyword>
<protein>
    <submittedName>
        <fullName evidence="2">Uncharacterized protein</fullName>
    </submittedName>
</protein>
<reference evidence="2 3" key="1">
    <citation type="journal article" date="2013" name="Genome Announc.">
        <title>Draft Genome Sequence of Indibacter alkaliphilus Strain LW1T, Isolated from Lonar Lake, a Haloalkaline Lake in the Buldana District of Maharashtra, India.</title>
        <authorList>
            <person name="Singh A."/>
            <person name="Kumar Jangir P."/>
            <person name="Sharma R."/>
            <person name="Singh A."/>
            <person name="Kumar Pinnaka A."/>
            <person name="Shivaji S."/>
        </authorList>
    </citation>
    <scope>NUCLEOTIDE SEQUENCE [LARGE SCALE GENOMIC DNA]</scope>
    <source>
        <strain evidence="3">CCUG 57479 / KCTC 22604 / LW1</strain>
    </source>
</reference>
<dbReference type="EMBL" id="ALWO02000006">
    <property type="protein sequence ID" value="EPA00005.1"/>
    <property type="molecule type" value="Genomic_DNA"/>
</dbReference>
<sequence length="48" mass="5862">MIEKVQRPSEKLFFVWGFPTEMFPFVALQNIRSCKKPVIMGYWNSFWF</sequence>
<keyword evidence="3" id="KW-1185">Reference proteome</keyword>
<dbReference type="STRING" id="1189612.A33Q_0173"/>
<evidence type="ECO:0000256" key="1">
    <source>
        <dbReference type="SAM" id="Phobius"/>
    </source>
</evidence>
<keyword evidence="1" id="KW-1133">Transmembrane helix</keyword>
<dbReference type="Proteomes" id="UP000006073">
    <property type="component" value="Unassembled WGS sequence"/>
</dbReference>
<evidence type="ECO:0000313" key="3">
    <source>
        <dbReference type="Proteomes" id="UP000006073"/>
    </source>
</evidence>
<comment type="caution">
    <text evidence="2">The sequence shown here is derived from an EMBL/GenBank/DDBJ whole genome shotgun (WGS) entry which is preliminary data.</text>
</comment>
<proteinExistence type="predicted"/>
<gene>
    <name evidence="2" type="ORF">A33Q_0173</name>
</gene>
<name>S2DLM6_INDAL</name>
<accession>S2DLM6</accession>
<feature type="transmembrane region" description="Helical" evidence="1">
    <location>
        <begin position="12"/>
        <end position="31"/>
    </location>
</feature>